<dbReference type="SUPFAM" id="SSF50447">
    <property type="entry name" value="Translation proteins"/>
    <property type="match status" value="1"/>
</dbReference>
<dbReference type="SUPFAM" id="SSF50465">
    <property type="entry name" value="EF-Tu/eEF-1alpha/eIF2-gamma C-terminal domain"/>
    <property type="match status" value="1"/>
</dbReference>
<feature type="domain" description="GTP-eEF1A C-terminal" evidence="3">
    <location>
        <begin position="94"/>
        <end position="140"/>
    </location>
</feature>
<dbReference type="PANTHER" id="PTHR44830:SF1">
    <property type="entry name" value="TR-TYPE G DOMAIN-CONTAINING PROTEIN"/>
    <property type="match status" value="1"/>
</dbReference>
<dbReference type="EMBL" id="JBBHLL010000003">
    <property type="protein sequence ID" value="KAK7834863.1"/>
    <property type="molecule type" value="Genomic_DNA"/>
</dbReference>
<protein>
    <recommendedName>
        <fullName evidence="3">GTP-eEF1A C-terminal domain-containing protein</fullName>
    </recommendedName>
</protein>
<evidence type="ECO:0000256" key="2">
    <source>
        <dbReference type="ARBA" id="ARBA00023134"/>
    </source>
</evidence>
<dbReference type="InterPro" id="IPR009001">
    <property type="entry name" value="Transl_elong_EF1A/Init_IF2_C"/>
</dbReference>
<reference evidence="4 5" key="1">
    <citation type="journal article" date="2023" name="bioRxiv">
        <title>Conserved and derived expression patterns and positive selection on dental genes reveal complex evolutionary context of ever-growing rodent molars.</title>
        <authorList>
            <person name="Calamari Z.T."/>
            <person name="Song A."/>
            <person name="Cohen E."/>
            <person name="Akter M."/>
            <person name="Roy R.D."/>
            <person name="Hallikas O."/>
            <person name="Christensen M.M."/>
            <person name="Li P."/>
            <person name="Marangoni P."/>
            <person name="Jernvall J."/>
            <person name="Klein O.D."/>
        </authorList>
    </citation>
    <scope>NUCLEOTIDE SEQUENCE [LARGE SCALE GENOMIC DNA]</scope>
    <source>
        <strain evidence="4">V071</strain>
    </source>
</reference>
<organism evidence="4 5">
    <name type="scientific">Myodes glareolus</name>
    <name type="common">Bank vole</name>
    <name type="synonym">Clethrionomys glareolus</name>
    <dbReference type="NCBI Taxonomy" id="447135"/>
    <lineage>
        <taxon>Eukaryota</taxon>
        <taxon>Metazoa</taxon>
        <taxon>Chordata</taxon>
        <taxon>Craniata</taxon>
        <taxon>Vertebrata</taxon>
        <taxon>Euteleostomi</taxon>
        <taxon>Mammalia</taxon>
        <taxon>Eutheria</taxon>
        <taxon>Euarchontoglires</taxon>
        <taxon>Glires</taxon>
        <taxon>Rodentia</taxon>
        <taxon>Myomorpha</taxon>
        <taxon>Muroidea</taxon>
        <taxon>Cricetidae</taxon>
        <taxon>Arvicolinae</taxon>
        <taxon>Myodes</taxon>
    </lineage>
</organism>
<dbReference type="Gene3D" id="2.40.30.10">
    <property type="entry name" value="Translation factors"/>
    <property type="match status" value="2"/>
</dbReference>
<dbReference type="Proteomes" id="UP001488838">
    <property type="component" value="Unassembled WGS sequence"/>
</dbReference>
<comment type="caution">
    <text evidence="4">The sequence shown here is derived from an EMBL/GenBank/DDBJ whole genome shotgun (WGS) entry which is preliminary data.</text>
</comment>
<accession>A0AAW0K7S7</accession>
<dbReference type="Pfam" id="PF22594">
    <property type="entry name" value="GTP-eEF1A_C"/>
    <property type="match status" value="1"/>
</dbReference>
<evidence type="ECO:0000259" key="3">
    <source>
        <dbReference type="Pfam" id="PF22594"/>
    </source>
</evidence>
<name>A0AAW0K7S7_MYOGA</name>
<evidence type="ECO:0000313" key="5">
    <source>
        <dbReference type="Proteomes" id="UP001488838"/>
    </source>
</evidence>
<sequence>MDTWWRSPVSIPRSKDWEVQGGGTVKRDKRKETVNVTKEVKTVEMHHEVLRDNLPGHGVGFDVKNVSVNDVRHGNVAGDGKIGPLMKAAGVIAQVIILNHSAIADRVPGKPVCVESFSGYCPSGYFTVRDMRQTVTVDAIKAAGKNPPIPGKVTKSAQKAK</sequence>
<keyword evidence="1" id="KW-0547">Nucleotide-binding</keyword>
<evidence type="ECO:0000256" key="1">
    <source>
        <dbReference type="ARBA" id="ARBA00022741"/>
    </source>
</evidence>
<evidence type="ECO:0000313" key="4">
    <source>
        <dbReference type="EMBL" id="KAK7834863.1"/>
    </source>
</evidence>
<keyword evidence="5" id="KW-1185">Reference proteome</keyword>
<dbReference type="PANTHER" id="PTHR44830">
    <property type="entry name" value="ELONGATION FACTOR 1 ALPHA"/>
    <property type="match status" value="1"/>
</dbReference>
<gene>
    <name evidence="4" type="ORF">U0070_022834</name>
</gene>
<keyword evidence="2" id="KW-0342">GTP-binding</keyword>
<dbReference type="InterPro" id="IPR054696">
    <property type="entry name" value="GTP-eEF1A_C"/>
</dbReference>
<dbReference type="GO" id="GO:0005525">
    <property type="term" value="F:GTP binding"/>
    <property type="evidence" value="ECO:0007669"/>
    <property type="project" value="UniProtKB-KW"/>
</dbReference>
<dbReference type="AlphaFoldDB" id="A0AAW0K7S7"/>
<dbReference type="InterPro" id="IPR009000">
    <property type="entry name" value="Transl_B-barrel_sf"/>
</dbReference>
<proteinExistence type="predicted"/>